<accession>A0A1F8GAD0</accession>
<evidence type="ECO:0000313" key="2">
    <source>
        <dbReference type="EMBL" id="OGN22327.1"/>
    </source>
</evidence>
<dbReference type="EMBL" id="MGKI01000012">
    <property type="protein sequence ID" value="OGN22327.1"/>
    <property type="molecule type" value="Genomic_DNA"/>
</dbReference>
<dbReference type="STRING" id="1802694.A2918_00190"/>
<dbReference type="AlphaFoldDB" id="A0A1F8GAD0"/>
<name>A0A1F8GAD0_9BACT</name>
<feature type="domain" description="FAD dependent oxidoreductase" evidence="1">
    <location>
        <begin position="9"/>
        <end position="348"/>
    </location>
</feature>
<protein>
    <recommendedName>
        <fullName evidence="1">FAD dependent oxidoreductase domain-containing protein</fullName>
    </recommendedName>
</protein>
<reference evidence="2 3" key="1">
    <citation type="journal article" date="2016" name="Nat. Commun.">
        <title>Thousands of microbial genomes shed light on interconnected biogeochemical processes in an aquifer system.</title>
        <authorList>
            <person name="Anantharaman K."/>
            <person name="Brown C.T."/>
            <person name="Hug L.A."/>
            <person name="Sharon I."/>
            <person name="Castelle C.J."/>
            <person name="Probst A.J."/>
            <person name="Thomas B.C."/>
            <person name="Singh A."/>
            <person name="Wilkins M.J."/>
            <person name="Karaoz U."/>
            <person name="Brodie E.L."/>
            <person name="Williams K.H."/>
            <person name="Hubbard S.S."/>
            <person name="Banfield J.F."/>
        </authorList>
    </citation>
    <scope>NUCLEOTIDE SEQUENCE [LARGE SCALE GENOMIC DNA]</scope>
</reference>
<dbReference type="InterPro" id="IPR036188">
    <property type="entry name" value="FAD/NAD-bd_sf"/>
</dbReference>
<evidence type="ECO:0000313" key="3">
    <source>
        <dbReference type="Proteomes" id="UP000178227"/>
    </source>
</evidence>
<dbReference type="Pfam" id="PF01266">
    <property type="entry name" value="DAO"/>
    <property type="match status" value="1"/>
</dbReference>
<dbReference type="Gene3D" id="3.30.9.10">
    <property type="entry name" value="D-Amino Acid Oxidase, subunit A, domain 2"/>
    <property type="match status" value="1"/>
</dbReference>
<dbReference type="Proteomes" id="UP000178227">
    <property type="component" value="Unassembled WGS sequence"/>
</dbReference>
<dbReference type="Gene3D" id="3.50.50.60">
    <property type="entry name" value="FAD/NAD(P)-binding domain"/>
    <property type="match status" value="1"/>
</dbReference>
<evidence type="ECO:0000259" key="1">
    <source>
        <dbReference type="Pfam" id="PF01266"/>
    </source>
</evidence>
<dbReference type="SUPFAM" id="SSF51905">
    <property type="entry name" value="FAD/NAD(P)-binding domain"/>
    <property type="match status" value="1"/>
</dbReference>
<gene>
    <name evidence="2" type="ORF">A2918_00190</name>
</gene>
<organism evidence="2 3">
    <name type="scientific">Candidatus Yanofskybacteria bacterium RIFCSPLOWO2_01_FULL_42_49</name>
    <dbReference type="NCBI Taxonomy" id="1802694"/>
    <lineage>
        <taxon>Bacteria</taxon>
        <taxon>Candidatus Yanofskyibacteriota</taxon>
    </lineage>
</organism>
<sequence length="433" mass="48569">MPAEKIKADLVIIGAGIAGLSLAFRAWQQGLRAVTFDDGRNGATNSATGMIAPRLDYMLKDIELVGESDRQCRQFKNIFTDLITPTKFLIPLGPNLRYGSGPFKYLLETYDRITPNRRIYVPPCSYLSAADLEREEPNIRKAHFDGAFCLWELTTDPKKLLAQLDRFNRIFDPHYRRIRIDKRGLEFKTEGSEITEIKAISLDNNPTTVSGKNKGLIVINASGPWISETAALFGSRLNIELRLGIQISVSGRPFKSGIILLEKNNVFFCLPKNEYTQFGPTNTLFTGHPDDVFAARDGLAELKNSFRNFLDSGIQAGECRFLKAGLRVRPNFGDTNRPIIWSHKSDGLDNFYTLFPGKMSLGLLAADEMLGVISRDGWHKFQNQSSQSKYSLDGNKESRNKLFLKKENLRSLAKVGLSVISQTFSQTKAKKTP</sequence>
<proteinExistence type="predicted"/>
<dbReference type="InterPro" id="IPR006076">
    <property type="entry name" value="FAD-dep_OxRdtase"/>
</dbReference>
<comment type="caution">
    <text evidence="2">The sequence shown here is derived from an EMBL/GenBank/DDBJ whole genome shotgun (WGS) entry which is preliminary data.</text>
</comment>